<feature type="region of interest" description="Disordered" evidence="1">
    <location>
        <begin position="32"/>
        <end position="54"/>
    </location>
</feature>
<feature type="signal peptide" evidence="2">
    <location>
        <begin position="1"/>
        <end position="20"/>
    </location>
</feature>
<evidence type="ECO:0000256" key="2">
    <source>
        <dbReference type="SAM" id="SignalP"/>
    </source>
</evidence>
<name>A0A2M4C765_9DIPT</name>
<feature type="compositionally biased region" description="Basic residues" evidence="1">
    <location>
        <begin position="36"/>
        <end position="45"/>
    </location>
</feature>
<feature type="chain" id="PRO_5014831114" evidence="2">
    <location>
        <begin position="21"/>
        <end position="123"/>
    </location>
</feature>
<sequence>MPRTPPAWFFLLSRLSQTAAQGLGLVCKSLLQNRRPNNKRPKRKRPETVRANRDDVGELSSSCLRISTSNHPNHPDAAAFGMLLGFRFPLFTPYAGVLAASSARYAPQVQHNQTDREKISNIR</sequence>
<reference evidence="3" key="1">
    <citation type="submission" date="2018-01" db="EMBL/GenBank/DDBJ databases">
        <title>An insight into the sialome of Amazonian anophelines.</title>
        <authorList>
            <person name="Ribeiro J.M."/>
            <person name="Scarpassa V."/>
            <person name="Calvo E."/>
        </authorList>
    </citation>
    <scope>NUCLEOTIDE SEQUENCE</scope>
    <source>
        <tissue evidence="3">Salivary glands</tissue>
    </source>
</reference>
<dbReference type="EMBL" id="GGFJ01012009">
    <property type="protein sequence ID" value="MBW61150.1"/>
    <property type="molecule type" value="Transcribed_RNA"/>
</dbReference>
<protein>
    <submittedName>
        <fullName evidence="3">Putative secreted protein</fullName>
    </submittedName>
</protein>
<evidence type="ECO:0000256" key="1">
    <source>
        <dbReference type="SAM" id="MobiDB-lite"/>
    </source>
</evidence>
<evidence type="ECO:0000313" key="3">
    <source>
        <dbReference type="EMBL" id="MBW61150.1"/>
    </source>
</evidence>
<proteinExistence type="predicted"/>
<keyword evidence="2" id="KW-0732">Signal</keyword>
<accession>A0A2M4C765</accession>
<organism evidence="3">
    <name type="scientific">Anopheles marajoara</name>
    <dbReference type="NCBI Taxonomy" id="58244"/>
    <lineage>
        <taxon>Eukaryota</taxon>
        <taxon>Metazoa</taxon>
        <taxon>Ecdysozoa</taxon>
        <taxon>Arthropoda</taxon>
        <taxon>Hexapoda</taxon>
        <taxon>Insecta</taxon>
        <taxon>Pterygota</taxon>
        <taxon>Neoptera</taxon>
        <taxon>Endopterygota</taxon>
        <taxon>Diptera</taxon>
        <taxon>Nematocera</taxon>
        <taxon>Culicoidea</taxon>
        <taxon>Culicidae</taxon>
        <taxon>Anophelinae</taxon>
        <taxon>Anopheles</taxon>
    </lineage>
</organism>
<dbReference type="AlphaFoldDB" id="A0A2M4C765"/>